<keyword evidence="1" id="KW-0732">Signal</keyword>
<feature type="signal peptide" evidence="1">
    <location>
        <begin position="1"/>
        <end position="19"/>
    </location>
</feature>
<dbReference type="SUPFAM" id="SSF56925">
    <property type="entry name" value="OMPA-like"/>
    <property type="match status" value="1"/>
</dbReference>
<accession>A0A934KPP6</accession>
<name>A0A934KPP6_9FLAO</name>
<sequence length="185" mass="21220">MKKLLIILLVTTFGYNAHAQRFEEGWQINAGFNAVGNLGTQNPVERLDEFGFKSPFMIGIENRWRQEFSIEQDISLNGFNKGVYLNDGILTENLTYFSTNTTVKWFFSDNLYNLEALELYVGAGVGLFHMDELNTSGNLSGGIQYWINDNLGIRLQSIGKFAVNHKDRQYANNHWQHALQVVYRL</sequence>
<evidence type="ECO:0000313" key="3">
    <source>
        <dbReference type="Proteomes" id="UP000662373"/>
    </source>
</evidence>
<dbReference type="AlphaFoldDB" id="A0A934KPP6"/>
<gene>
    <name evidence="2" type="ORF">JEM65_00770</name>
</gene>
<evidence type="ECO:0000256" key="1">
    <source>
        <dbReference type="SAM" id="SignalP"/>
    </source>
</evidence>
<comment type="caution">
    <text evidence="2">The sequence shown here is derived from an EMBL/GenBank/DDBJ whole genome shotgun (WGS) entry which is preliminary data.</text>
</comment>
<organism evidence="2 3">
    <name type="scientific">Gelidibacter salicanalis</name>
    <dbReference type="NCBI Taxonomy" id="291193"/>
    <lineage>
        <taxon>Bacteria</taxon>
        <taxon>Pseudomonadati</taxon>
        <taxon>Bacteroidota</taxon>
        <taxon>Flavobacteriia</taxon>
        <taxon>Flavobacteriales</taxon>
        <taxon>Flavobacteriaceae</taxon>
        <taxon>Gelidibacter</taxon>
    </lineage>
</organism>
<evidence type="ECO:0008006" key="4">
    <source>
        <dbReference type="Google" id="ProtNLM"/>
    </source>
</evidence>
<keyword evidence="3" id="KW-1185">Reference proteome</keyword>
<dbReference type="EMBL" id="JAEHJZ010000001">
    <property type="protein sequence ID" value="MBJ7879191.1"/>
    <property type="molecule type" value="Genomic_DNA"/>
</dbReference>
<protein>
    <recommendedName>
        <fullName evidence="4">Porin family protein</fullName>
    </recommendedName>
</protein>
<reference evidence="2 3" key="1">
    <citation type="submission" date="2020-09" db="EMBL/GenBank/DDBJ databases">
        <title>Draft genome of Gelidibacter salicanalis PAMC21136.</title>
        <authorList>
            <person name="Park H."/>
        </authorList>
    </citation>
    <scope>NUCLEOTIDE SEQUENCE [LARGE SCALE GENOMIC DNA]</scope>
    <source>
        <strain evidence="2 3">PAMC21136</strain>
    </source>
</reference>
<feature type="chain" id="PRO_5037412459" description="Porin family protein" evidence="1">
    <location>
        <begin position="20"/>
        <end position="185"/>
    </location>
</feature>
<dbReference type="InterPro" id="IPR011250">
    <property type="entry name" value="OMP/PagP_B-barrel"/>
</dbReference>
<evidence type="ECO:0000313" key="2">
    <source>
        <dbReference type="EMBL" id="MBJ7879191.1"/>
    </source>
</evidence>
<dbReference type="Gene3D" id="2.40.160.20">
    <property type="match status" value="1"/>
</dbReference>
<proteinExistence type="predicted"/>
<dbReference type="Proteomes" id="UP000662373">
    <property type="component" value="Unassembled WGS sequence"/>
</dbReference>
<dbReference type="RefSeq" id="WP_199596637.1">
    <property type="nucleotide sequence ID" value="NZ_JAEHJZ010000001.1"/>
</dbReference>